<keyword evidence="7" id="KW-1185">Reference proteome</keyword>
<dbReference type="AlphaFoldDB" id="A0AAV4BKF8"/>
<feature type="region of interest" description="Disordered" evidence="5">
    <location>
        <begin position="97"/>
        <end position="119"/>
    </location>
</feature>
<dbReference type="Proteomes" id="UP000735302">
    <property type="component" value="Unassembled WGS sequence"/>
</dbReference>
<evidence type="ECO:0000256" key="4">
    <source>
        <dbReference type="RuleBase" id="RU367022"/>
    </source>
</evidence>
<evidence type="ECO:0000256" key="3">
    <source>
        <dbReference type="ARBA" id="ARBA00023136"/>
    </source>
</evidence>
<evidence type="ECO:0000313" key="7">
    <source>
        <dbReference type="Proteomes" id="UP000735302"/>
    </source>
</evidence>
<feature type="transmembrane region" description="Helical" evidence="4">
    <location>
        <begin position="165"/>
        <end position="182"/>
    </location>
</feature>
<name>A0AAV4BKF8_9GAST</name>
<dbReference type="PANTHER" id="PTHR12483:SF115">
    <property type="entry name" value="COPPER TRANSPORT PROTEIN"/>
    <property type="match status" value="1"/>
</dbReference>
<evidence type="ECO:0000256" key="5">
    <source>
        <dbReference type="SAM" id="MobiDB-lite"/>
    </source>
</evidence>
<dbReference type="GO" id="GO:0005375">
    <property type="term" value="F:copper ion transmembrane transporter activity"/>
    <property type="evidence" value="ECO:0007669"/>
    <property type="project" value="UniProtKB-UniRule"/>
</dbReference>
<evidence type="ECO:0000313" key="6">
    <source>
        <dbReference type="EMBL" id="GFO20063.1"/>
    </source>
</evidence>
<dbReference type="InterPro" id="IPR007274">
    <property type="entry name" value="Cop_transporter"/>
</dbReference>
<gene>
    <name evidence="6" type="ORF">PoB_004656800</name>
</gene>
<keyword evidence="1 4" id="KW-0812">Transmembrane</keyword>
<keyword evidence="2 4" id="KW-1133">Transmembrane helix</keyword>
<comment type="caution">
    <text evidence="6">The sequence shown here is derived from an EMBL/GenBank/DDBJ whole genome shotgun (WGS) entry which is preliminary data.</text>
</comment>
<organism evidence="6 7">
    <name type="scientific">Plakobranchus ocellatus</name>
    <dbReference type="NCBI Taxonomy" id="259542"/>
    <lineage>
        <taxon>Eukaryota</taxon>
        <taxon>Metazoa</taxon>
        <taxon>Spiralia</taxon>
        <taxon>Lophotrochozoa</taxon>
        <taxon>Mollusca</taxon>
        <taxon>Gastropoda</taxon>
        <taxon>Heterobranchia</taxon>
        <taxon>Euthyneura</taxon>
        <taxon>Panpulmonata</taxon>
        <taxon>Sacoglossa</taxon>
        <taxon>Placobranchoidea</taxon>
        <taxon>Plakobranchidae</taxon>
        <taxon>Plakobranchus</taxon>
    </lineage>
</organism>
<keyword evidence="4" id="KW-0406">Ion transport</keyword>
<dbReference type="EMBL" id="BLXT01005122">
    <property type="protein sequence ID" value="GFO20063.1"/>
    <property type="molecule type" value="Genomic_DNA"/>
</dbReference>
<keyword evidence="4" id="KW-0186">Copper</keyword>
<dbReference type="GO" id="GO:0016020">
    <property type="term" value="C:membrane"/>
    <property type="evidence" value="ECO:0007669"/>
    <property type="project" value="UniProtKB-SubCell"/>
</dbReference>
<protein>
    <recommendedName>
        <fullName evidence="4">Copper transport protein</fullName>
    </recommendedName>
</protein>
<keyword evidence="4" id="KW-0187">Copper transport</keyword>
<comment type="subcellular location">
    <subcellularLocation>
        <location evidence="4">Membrane</location>
        <topology evidence="4">Multi-pass membrane protein</topology>
    </subcellularLocation>
</comment>
<reference evidence="6 7" key="1">
    <citation type="journal article" date="2021" name="Elife">
        <title>Chloroplast acquisition without the gene transfer in kleptoplastic sea slugs, Plakobranchus ocellatus.</title>
        <authorList>
            <person name="Maeda T."/>
            <person name="Takahashi S."/>
            <person name="Yoshida T."/>
            <person name="Shimamura S."/>
            <person name="Takaki Y."/>
            <person name="Nagai Y."/>
            <person name="Toyoda A."/>
            <person name="Suzuki Y."/>
            <person name="Arimoto A."/>
            <person name="Ishii H."/>
            <person name="Satoh N."/>
            <person name="Nishiyama T."/>
            <person name="Hasebe M."/>
            <person name="Maruyama T."/>
            <person name="Minagawa J."/>
            <person name="Obokata J."/>
            <person name="Shigenobu S."/>
        </authorList>
    </citation>
    <scope>NUCLEOTIDE SEQUENCE [LARGE SCALE GENOMIC DNA]</scope>
</reference>
<keyword evidence="4" id="KW-0813">Transport</keyword>
<sequence length="201" mass="22300">MYIRSDSSVYLWIYSWKVDSCTELVGACAAVFILSIIQSALRSFSLHVNVKLSNSSKKHQALPTVYRHNEQDWNDTNIDFNSVSDIATTTSSLSLSAAGADHPGHSAADGDNIETDRTSQRTPSLHCAIPFKTLSSGRHLVLTCLHMLQVIFSYCLMLVFMTFNLWLCLALVLGMGVGYFTFGRTPAKQKQEQPDNRSSVT</sequence>
<evidence type="ECO:0000256" key="2">
    <source>
        <dbReference type="ARBA" id="ARBA00022989"/>
    </source>
</evidence>
<comment type="similarity">
    <text evidence="4">Belongs to the copper transporter (Ctr) (TC 1.A.56) family. SLC31A subfamily.</text>
</comment>
<keyword evidence="3 4" id="KW-0472">Membrane</keyword>
<evidence type="ECO:0000256" key="1">
    <source>
        <dbReference type="ARBA" id="ARBA00022692"/>
    </source>
</evidence>
<dbReference type="PANTHER" id="PTHR12483">
    <property type="entry name" value="SOLUTE CARRIER FAMILY 31 COPPER TRANSPORTERS"/>
    <property type="match status" value="1"/>
</dbReference>
<accession>A0AAV4BKF8</accession>
<dbReference type="Pfam" id="PF04145">
    <property type="entry name" value="Ctr"/>
    <property type="match status" value="1"/>
</dbReference>
<proteinExistence type="inferred from homology"/>